<dbReference type="Proteomes" id="UP001596392">
    <property type="component" value="Unassembled WGS sequence"/>
</dbReference>
<accession>A0ABW2H9G0</accession>
<gene>
    <name evidence="1" type="ORF">ACFQO7_34475</name>
</gene>
<evidence type="ECO:0000313" key="1">
    <source>
        <dbReference type="EMBL" id="MFC7247597.1"/>
    </source>
</evidence>
<keyword evidence="2" id="KW-1185">Reference proteome</keyword>
<comment type="caution">
    <text evidence="1">The sequence shown here is derived from an EMBL/GenBank/DDBJ whole genome shotgun (WGS) entry which is preliminary data.</text>
</comment>
<organism evidence="1 2">
    <name type="scientific">Catellatospora aurea</name>
    <dbReference type="NCBI Taxonomy" id="1337874"/>
    <lineage>
        <taxon>Bacteria</taxon>
        <taxon>Bacillati</taxon>
        <taxon>Actinomycetota</taxon>
        <taxon>Actinomycetes</taxon>
        <taxon>Micromonosporales</taxon>
        <taxon>Micromonosporaceae</taxon>
        <taxon>Catellatospora</taxon>
    </lineage>
</organism>
<name>A0ABW2H9G0_9ACTN</name>
<dbReference type="RefSeq" id="WP_376810318.1">
    <property type="nucleotide sequence ID" value="NZ_JBHTAC010000060.1"/>
</dbReference>
<proteinExistence type="predicted"/>
<sequence length="108" mass="11938">MAKQVRVPSADAESSEFVEFAHSYNGYELHGEMEGLSRLARSVRHRWQESAEVGDDLDVLRACLFYEVRGHRHSGGYGRFEQDPFVAALLTGICRLSPGPMPVKGSAG</sequence>
<evidence type="ECO:0000313" key="2">
    <source>
        <dbReference type="Proteomes" id="UP001596392"/>
    </source>
</evidence>
<reference evidence="2" key="1">
    <citation type="journal article" date="2019" name="Int. J. Syst. Evol. Microbiol.">
        <title>The Global Catalogue of Microorganisms (GCM) 10K type strain sequencing project: providing services to taxonomists for standard genome sequencing and annotation.</title>
        <authorList>
            <consortium name="The Broad Institute Genomics Platform"/>
            <consortium name="The Broad Institute Genome Sequencing Center for Infectious Disease"/>
            <person name="Wu L."/>
            <person name="Ma J."/>
        </authorList>
    </citation>
    <scope>NUCLEOTIDE SEQUENCE [LARGE SCALE GENOMIC DNA]</scope>
    <source>
        <strain evidence="2">CGMCC 1.9106</strain>
    </source>
</reference>
<dbReference type="EMBL" id="JBHTAC010000060">
    <property type="protein sequence ID" value="MFC7247597.1"/>
    <property type="molecule type" value="Genomic_DNA"/>
</dbReference>
<protein>
    <submittedName>
        <fullName evidence="1">Uncharacterized protein</fullName>
    </submittedName>
</protein>